<comment type="caution">
    <text evidence="1">The sequence shown here is derived from an EMBL/GenBank/DDBJ whole genome shotgun (WGS) entry which is preliminary data.</text>
</comment>
<dbReference type="EMBL" id="CM042889">
    <property type="protein sequence ID" value="KAI4321349.1"/>
    <property type="molecule type" value="Genomic_DNA"/>
</dbReference>
<name>A0ACB9MD36_9MYRT</name>
<reference evidence="2" key="1">
    <citation type="journal article" date="2023" name="Front. Plant Sci.">
        <title>Chromosomal-level genome assembly of Melastoma candidum provides insights into trichome evolution.</title>
        <authorList>
            <person name="Zhong Y."/>
            <person name="Wu W."/>
            <person name="Sun C."/>
            <person name="Zou P."/>
            <person name="Liu Y."/>
            <person name="Dai S."/>
            <person name="Zhou R."/>
        </authorList>
    </citation>
    <scope>NUCLEOTIDE SEQUENCE [LARGE SCALE GENOMIC DNA]</scope>
</reference>
<accession>A0ACB9MD36</accession>
<dbReference type="Proteomes" id="UP001057402">
    <property type="component" value="Chromosome 10"/>
</dbReference>
<gene>
    <name evidence="1" type="ORF">MLD38_034743</name>
</gene>
<sequence>MKLPHPSFVSHSALRSLVRSCSRRNSVLPGKAIHALILTTGLSASPPSSYLHNVLVRMYVACGGHVSALRLFDEIPDTHKDTVDWTMMISCLTDGGLLRQAIELFSTMQKKGVPSDDVTLVCLLSACASFGDVRVGQQGHGYVIRMGLGSSVRVHNSLMDMYVKSGMMGEARRVFNEMEEKSEVSWTVILGGAVKWEGMDSAEALFKDMPERNAVACTVMVTGYVENGFTSQAVKLLRDRWFVSNLGDASLVAISSAVASSGDMTIGRWVHLYVLKMMGMNIDVVIGTALLDMYAKCGRMSAALNVFRSMPRRNVVTWNAIISGLGMHGQGRTAVEMFRMMMLDEMKPDEFTLTSLLNACSHSGLVEEGRGYFQDLRMKFGIEPRMEHYACMVDLLGRSGRVEEAEALVRAMPMAPNEVVLGSLLGSCRAHGKLPLAEKIQRQLVNFDPGNTGYNVLISNMYTSEGKMEKADYLRQGLKTRGSRKIPGMSSIHINGQLHWFCSGDKSHDQTNEIYAALEVMMQKLRKAGYIPDVNSHALTGSDVMLSEEEIEQALSSHSEKLAICFGIMSTRPGTTLYVFKNLRICRDCHLAIKIVSRVYGREIVVRDRSRFHLFNHGSCSCSDYW</sequence>
<evidence type="ECO:0000313" key="2">
    <source>
        <dbReference type="Proteomes" id="UP001057402"/>
    </source>
</evidence>
<evidence type="ECO:0000313" key="1">
    <source>
        <dbReference type="EMBL" id="KAI4321349.1"/>
    </source>
</evidence>
<organism evidence="1 2">
    <name type="scientific">Melastoma candidum</name>
    <dbReference type="NCBI Taxonomy" id="119954"/>
    <lineage>
        <taxon>Eukaryota</taxon>
        <taxon>Viridiplantae</taxon>
        <taxon>Streptophyta</taxon>
        <taxon>Embryophyta</taxon>
        <taxon>Tracheophyta</taxon>
        <taxon>Spermatophyta</taxon>
        <taxon>Magnoliopsida</taxon>
        <taxon>eudicotyledons</taxon>
        <taxon>Gunneridae</taxon>
        <taxon>Pentapetalae</taxon>
        <taxon>rosids</taxon>
        <taxon>malvids</taxon>
        <taxon>Myrtales</taxon>
        <taxon>Melastomataceae</taxon>
        <taxon>Melastomatoideae</taxon>
        <taxon>Melastomateae</taxon>
        <taxon>Melastoma</taxon>
    </lineage>
</organism>
<protein>
    <submittedName>
        <fullName evidence="1">Uncharacterized protein</fullName>
    </submittedName>
</protein>
<proteinExistence type="predicted"/>
<keyword evidence="2" id="KW-1185">Reference proteome</keyword>